<accession>A0A0D0BKK6</accession>
<reference evidence="2" key="2">
    <citation type="submission" date="2015-01" db="EMBL/GenBank/DDBJ databases">
        <title>Evolutionary Origins and Diversification of the Mycorrhizal Mutualists.</title>
        <authorList>
            <consortium name="DOE Joint Genome Institute"/>
            <consortium name="Mycorrhizal Genomics Consortium"/>
            <person name="Kohler A."/>
            <person name="Kuo A."/>
            <person name="Nagy L.G."/>
            <person name="Floudas D."/>
            <person name="Copeland A."/>
            <person name="Barry K.W."/>
            <person name="Cichocki N."/>
            <person name="Veneault-Fourrey C."/>
            <person name="LaButti K."/>
            <person name="Lindquist E.A."/>
            <person name="Lipzen A."/>
            <person name="Lundell T."/>
            <person name="Morin E."/>
            <person name="Murat C."/>
            <person name="Riley R."/>
            <person name="Ohm R."/>
            <person name="Sun H."/>
            <person name="Tunlid A."/>
            <person name="Henrissat B."/>
            <person name="Grigoriev I.V."/>
            <person name="Hibbett D.S."/>
            <person name="Martin F."/>
        </authorList>
    </citation>
    <scope>NUCLEOTIDE SEQUENCE [LARGE SCALE GENOMIC DNA]</scope>
    <source>
        <strain evidence="2">UH-Slu-Lm8-n1</strain>
    </source>
</reference>
<evidence type="ECO:0000313" key="2">
    <source>
        <dbReference type="Proteomes" id="UP000054485"/>
    </source>
</evidence>
<gene>
    <name evidence="1" type="ORF">CY34DRAFT_399981</name>
</gene>
<proteinExistence type="predicted"/>
<dbReference type="EMBL" id="KN835158">
    <property type="protein sequence ID" value="KIK46482.1"/>
    <property type="molecule type" value="Genomic_DNA"/>
</dbReference>
<name>A0A0D0BKK6_9AGAM</name>
<organism evidence="1 2">
    <name type="scientific">Suillus luteus UH-Slu-Lm8-n1</name>
    <dbReference type="NCBI Taxonomy" id="930992"/>
    <lineage>
        <taxon>Eukaryota</taxon>
        <taxon>Fungi</taxon>
        <taxon>Dikarya</taxon>
        <taxon>Basidiomycota</taxon>
        <taxon>Agaricomycotina</taxon>
        <taxon>Agaricomycetes</taxon>
        <taxon>Agaricomycetidae</taxon>
        <taxon>Boletales</taxon>
        <taxon>Suillineae</taxon>
        <taxon>Suillaceae</taxon>
        <taxon>Suillus</taxon>
    </lineage>
</organism>
<keyword evidence="2" id="KW-1185">Reference proteome</keyword>
<sequence>MMQSCSKADCFVAFQWAAKAQGYRDNTKIITIIFRRNDDRNRQAEQKYPTKNHR</sequence>
<reference evidence="1 2" key="1">
    <citation type="submission" date="2014-04" db="EMBL/GenBank/DDBJ databases">
        <authorList>
            <consortium name="DOE Joint Genome Institute"/>
            <person name="Kuo A."/>
            <person name="Ruytinx J."/>
            <person name="Rineau F."/>
            <person name="Colpaert J."/>
            <person name="Kohler A."/>
            <person name="Nagy L.G."/>
            <person name="Floudas D."/>
            <person name="Copeland A."/>
            <person name="Barry K.W."/>
            <person name="Cichocki N."/>
            <person name="Veneault-Fourrey C."/>
            <person name="LaButti K."/>
            <person name="Lindquist E.A."/>
            <person name="Lipzen A."/>
            <person name="Lundell T."/>
            <person name="Morin E."/>
            <person name="Murat C."/>
            <person name="Sun H."/>
            <person name="Tunlid A."/>
            <person name="Henrissat B."/>
            <person name="Grigoriev I.V."/>
            <person name="Hibbett D.S."/>
            <person name="Martin F."/>
            <person name="Nordberg H.P."/>
            <person name="Cantor M.N."/>
            <person name="Hua S.X."/>
        </authorList>
    </citation>
    <scope>NUCLEOTIDE SEQUENCE [LARGE SCALE GENOMIC DNA]</scope>
    <source>
        <strain evidence="1 2">UH-Slu-Lm8-n1</strain>
    </source>
</reference>
<protein>
    <submittedName>
        <fullName evidence="1">Unplaced genomic scaffold CY34scaffold_27, whole genome shotgun sequence</fullName>
    </submittedName>
</protein>
<dbReference type="AlphaFoldDB" id="A0A0D0BKK6"/>
<evidence type="ECO:0000313" key="1">
    <source>
        <dbReference type="EMBL" id="KIK46482.1"/>
    </source>
</evidence>
<dbReference type="Proteomes" id="UP000054485">
    <property type="component" value="Unassembled WGS sequence"/>
</dbReference>
<dbReference type="InParanoid" id="A0A0D0BKK6"/>
<dbReference type="HOGENOM" id="CLU_3051973_0_0_1"/>